<dbReference type="PANTHER" id="PTHR15992:SF5">
    <property type="entry name" value="HOLLIDAY JUNCTION RECOGNITION PROTEIN"/>
    <property type="match status" value="1"/>
</dbReference>
<dbReference type="PANTHER" id="PTHR15992">
    <property type="entry name" value="HOLLIDAY JUNCTION RECOGNITION PROTEIN"/>
    <property type="match status" value="1"/>
</dbReference>
<accession>A0A6A7AFL4</accession>
<dbReference type="Proteomes" id="UP000799424">
    <property type="component" value="Unassembled WGS sequence"/>
</dbReference>
<feature type="compositionally biased region" description="Basic residues" evidence="1">
    <location>
        <begin position="690"/>
        <end position="704"/>
    </location>
</feature>
<organism evidence="2 3">
    <name type="scientific">Ophiobolus disseminans</name>
    <dbReference type="NCBI Taxonomy" id="1469910"/>
    <lineage>
        <taxon>Eukaryota</taxon>
        <taxon>Fungi</taxon>
        <taxon>Dikarya</taxon>
        <taxon>Ascomycota</taxon>
        <taxon>Pezizomycotina</taxon>
        <taxon>Dothideomycetes</taxon>
        <taxon>Pleosporomycetidae</taxon>
        <taxon>Pleosporales</taxon>
        <taxon>Pleosporineae</taxon>
        <taxon>Phaeosphaeriaceae</taxon>
        <taxon>Ophiobolus</taxon>
    </lineage>
</organism>
<feature type="region of interest" description="Disordered" evidence="1">
    <location>
        <begin position="677"/>
        <end position="715"/>
    </location>
</feature>
<dbReference type="Gene3D" id="1.10.20.10">
    <property type="entry name" value="Histone, subunit A"/>
    <property type="match status" value="1"/>
</dbReference>
<feature type="compositionally biased region" description="Basic and acidic residues" evidence="1">
    <location>
        <begin position="441"/>
        <end position="455"/>
    </location>
</feature>
<dbReference type="GO" id="GO:0042393">
    <property type="term" value="F:histone binding"/>
    <property type="evidence" value="ECO:0007669"/>
    <property type="project" value="InterPro"/>
</dbReference>
<name>A0A6A7AFL4_9PLEO</name>
<dbReference type="Pfam" id="PF10384">
    <property type="entry name" value="Scm3"/>
    <property type="match status" value="1"/>
</dbReference>
<evidence type="ECO:0008006" key="4">
    <source>
        <dbReference type="Google" id="ProtNLM"/>
    </source>
</evidence>
<protein>
    <recommendedName>
        <fullName evidence="4">Myb-like domain-containing protein</fullName>
    </recommendedName>
</protein>
<dbReference type="AlphaFoldDB" id="A0A6A7AFL4"/>
<keyword evidence="3" id="KW-1185">Reference proteome</keyword>
<sequence>MEPPPKRLRILHSVDVDETSPEYINAKQKQQQKFKSRLESIFAKYGNMNESMSDEIDMRTNTIVVDRGHLRRLVRQINRKETVLLDTLGLAAAGEPDVEVARDQVEEESEDELAPTQPLSSGSGRRKEEPRQEGSAGRQNEHSPSSNSRQPESAVNTGTQQVPNTPNPAANLLQYVQFPQTPAGQQAQTSFYATLAQTINQAVQQAVAPLFSTLLPNTPNAQLPIANSFTLPTTPVVNSDKVAPATDPKWFFPPLPADKLKIQVAQSSPIPSTKANDAFQTLGVNGLEDQASGGVAKPNDEFSDSTFSVTAVLQSEQTRRTSPRVEIRRKPVRRGLKYPFTEEDDIYMSKCRMLENKTWQQIKDSRDKWGSWPLATLQQRWSQRLKGKDLHLKNVPSTQVVRGSSQVAEGEDADLPSHHLPTPSSLRHEHSSELVENATPKPHDKIRSSSSRFDKDMLSLSSTDLEEEKPPTMIEEQDSFLSDTNEDILPSVEQDWVDEDILPQGLPENSPMDGITSVVDQKTVTEARTEIVLLSSPSKRKREVITTVHQAMLDSNAEGNADHVISSSSPAVDSLLACNIREAAFRNATYLQRQQDSTRSAHNKPRPRSSSLDLVGDDDDDELQASATPPYIKRKFSTPPPTSFLFSTPAARSDVLSSGVKSASTLNRKAFRKQVQQSWAKRATPAPKAAYKRRSLQTVPRKRAWSADSEDELGM</sequence>
<dbReference type="GO" id="GO:0046982">
    <property type="term" value="F:protein heterodimerization activity"/>
    <property type="evidence" value="ECO:0007669"/>
    <property type="project" value="InterPro"/>
</dbReference>
<evidence type="ECO:0000313" key="3">
    <source>
        <dbReference type="Proteomes" id="UP000799424"/>
    </source>
</evidence>
<feature type="compositionally biased region" description="Polar residues" evidence="1">
    <location>
        <begin position="142"/>
        <end position="168"/>
    </location>
</feature>
<dbReference type="InterPro" id="IPR009072">
    <property type="entry name" value="Histone-fold"/>
</dbReference>
<dbReference type="EMBL" id="MU006218">
    <property type="protein sequence ID" value="KAF2831365.1"/>
    <property type="molecule type" value="Genomic_DNA"/>
</dbReference>
<feature type="region of interest" description="Disordered" evidence="1">
    <location>
        <begin position="591"/>
        <end position="639"/>
    </location>
</feature>
<feature type="region of interest" description="Disordered" evidence="1">
    <location>
        <begin position="101"/>
        <end position="168"/>
    </location>
</feature>
<proteinExistence type="predicted"/>
<feature type="compositionally biased region" description="Polar residues" evidence="1">
    <location>
        <begin position="396"/>
        <end position="407"/>
    </location>
</feature>
<gene>
    <name evidence="2" type="ORF">CC86DRAFT_366746</name>
</gene>
<reference evidence="2" key="1">
    <citation type="journal article" date="2020" name="Stud. Mycol.">
        <title>101 Dothideomycetes genomes: a test case for predicting lifestyles and emergence of pathogens.</title>
        <authorList>
            <person name="Haridas S."/>
            <person name="Albert R."/>
            <person name="Binder M."/>
            <person name="Bloem J."/>
            <person name="Labutti K."/>
            <person name="Salamov A."/>
            <person name="Andreopoulos B."/>
            <person name="Baker S."/>
            <person name="Barry K."/>
            <person name="Bills G."/>
            <person name="Bluhm B."/>
            <person name="Cannon C."/>
            <person name="Castanera R."/>
            <person name="Culley D."/>
            <person name="Daum C."/>
            <person name="Ezra D."/>
            <person name="Gonzalez J."/>
            <person name="Henrissat B."/>
            <person name="Kuo A."/>
            <person name="Liang C."/>
            <person name="Lipzen A."/>
            <person name="Lutzoni F."/>
            <person name="Magnuson J."/>
            <person name="Mondo S."/>
            <person name="Nolan M."/>
            <person name="Ohm R."/>
            <person name="Pangilinan J."/>
            <person name="Park H.-J."/>
            <person name="Ramirez L."/>
            <person name="Alfaro M."/>
            <person name="Sun H."/>
            <person name="Tritt A."/>
            <person name="Yoshinaga Y."/>
            <person name="Zwiers L.-H."/>
            <person name="Turgeon B."/>
            <person name="Goodwin S."/>
            <person name="Spatafora J."/>
            <person name="Crous P."/>
            <person name="Grigoriev I."/>
        </authorList>
    </citation>
    <scope>NUCLEOTIDE SEQUENCE</scope>
    <source>
        <strain evidence="2">CBS 113818</strain>
    </source>
</reference>
<dbReference type="OrthoDB" id="2420608at2759"/>
<feature type="compositionally biased region" description="Polar residues" evidence="1">
    <location>
        <begin position="591"/>
        <end position="600"/>
    </location>
</feature>
<evidence type="ECO:0000313" key="2">
    <source>
        <dbReference type="EMBL" id="KAF2831365.1"/>
    </source>
</evidence>
<dbReference type="GO" id="GO:0005634">
    <property type="term" value="C:nucleus"/>
    <property type="evidence" value="ECO:0007669"/>
    <property type="project" value="InterPro"/>
</dbReference>
<dbReference type="InterPro" id="IPR018465">
    <property type="entry name" value="Scm3/HJURP"/>
</dbReference>
<evidence type="ECO:0000256" key="1">
    <source>
        <dbReference type="SAM" id="MobiDB-lite"/>
    </source>
</evidence>
<feature type="region of interest" description="Disordered" evidence="1">
    <location>
        <begin position="396"/>
        <end position="455"/>
    </location>
</feature>